<evidence type="ECO:0000313" key="1">
    <source>
        <dbReference type="EMBL" id="MBK6974834.1"/>
    </source>
</evidence>
<dbReference type="GO" id="GO:0043565">
    <property type="term" value="F:sequence-specific DNA binding"/>
    <property type="evidence" value="ECO:0007669"/>
    <property type="project" value="InterPro"/>
</dbReference>
<dbReference type="Proteomes" id="UP000807785">
    <property type="component" value="Unassembled WGS sequence"/>
</dbReference>
<protein>
    <recommendedName>
        <fullName evidence="3">Transposase</fullName>
    </recommendedName>
</protein>
<comment type="caution">
    <text evidence="1">The sequence shown here is derived from an EMBL/GenBank/DDBJ whole genome shotgun (WGS) entry which is preliminary data.</text>
</comment>
<organism evidence="1 2">
    <name type="scientific">Candidatus Methylophosphatis roskildensis</name>
    <dbReference type="NCBI Taxonomy" id="2899263"/>
    <lineage>
        <taxon>Bacteria</taxon>
        <taxon>Pseudomonadati</taxon>
        <taxon>Pseudomonadota</taxon>
        <taxon>Betaproteobacteria</taxon>
        <taxon>Nitrosomonadales</taxon>
        <taxon>Sterolibacteriaceae</taxon>
        <taxon>Candidatus Methylophosphatis</taxon>
    </lineage>
</organism>
<name>A0A9D7E633_9PROT</name>
<dbReference type="InterPro" id="IPR010921">
    <property type="entry name" value="Trp_repressor/repl_initiator"/>
</dbReference>
<accession>A0A9D7E633</accession>
<reference evidence="1" key="1">
    <citation type="submission" date="2020-10" db="EMBL/GenBank/DDBJ databases">
        <title>Connecting structure to function with the recovery of over 1000 high-quality activated sludge metagenome-assembled genomes encoding full-length rRNA genes using long-read sequencing.</title>
        <authorList>
            <person name="Singleton C.M."/>
            <person name="Petriglieri F."/>
            <person name="Kristensen J.M."/>
            <person name="Kirkegaard R.H."/>
            <person name="Michaelsen T.Y."/>
            <person name="Andersen M.H."/>
            <person name="Karst S.M."/>
            <person name="Dueholm M.S."/>
            <person name="Nielsen P.H."/>
            <person name="Albertsen M."/>
        </authorList>
    </citation>
    <scope>NUCLEOTIDE SEQUENCE</scope>
    <source>
        <strain evidence="1">Bjer_18-Q3-R1-45_BAT3C.347</strain>
    </source>
</reference>
<evidence type="ECO:0008006" key="3">
    <source>
        <dbReference type="Google" id="ProtNLM"/>
    </source>
</evidence>
<evidence type="ECO:0000313" key="2">
    <source>
        <dbReference type="Proteomes" id="UP000807785"/>
    </source>
</evidence>
<dbReference type="AlphaFoldDB" id="A0A9D7E633"/>
<proteinExistence type="predicted"/>
<dbReference type="SUPFAM" id="SSF48295">
    <property type="entry name" value="TrpR-like"/>
    <property type="match status" value="1"/>
</dbReference>
<gene>
    <name evidence="1" type="ORF">IPH26_18530</name>
</gene>
<dbReference type="EMBL" id="JADJEV010000005">
    <property type="protein sequence ID" value="MBK6974834.1"/>
    <property type="molecule type" value="Genomic_DNA"/>
</dbReference>
<sequence length="81" mass="8712">MAALKGDKTLAELSAQYQVHQSQIVAWKQQLAEHADEVFAGGGKKEAGPTLEDMQAKIGQLALENDFLFVALGRINDASAK</sequence>